<dbReference type="Gene3D" id="3.30.1360.40">
    <property type="match status" value="1"/>
</dbReference>
<dbReference type="InterPro" id="IPR023584">
    <property type="entry name" value="Ribosome_recyc_fac_dom"/>
</dbReference>
<dbReference type="HAMAP" id="MF_00040">
    <property type="entry name" value="RRF"/>
    <property type="match status" value="1"/>
</dbReference>
<evidence type="ECO:0000256" key="1">
    <source>
        <dbReference type="ARBA" id="ARBA00004496"/>
    </source>
</evidence>
<evidence type="ECO:0000256" key="4">
    <source>
        <dbReference type="ARBA" id="ARBA00022917"/>
    </source>
</evidence>
<dbReference type="FunFam" id="3.30.1360.40:FF:000001">
    <property type="entry name" value="Ribosome-recycling factor"/>
    <property type="match status" value="1"/>
</dbReference>
<evidence type="ECO:0000313" key="9">
    <source>
        <dbReference type="Proteomes" id="UP000019109"/>
    </source>
</evidence>
<protein>
    <recommendedName>
        <fullName evidence="5">Ribosome-recycling factor</fullName>
        <shortName evidence="5">RRF</shortName>
    </recommendedName>
    <alternativeName>
        <fullName evidence="5">Ribosome-releasing factor</fullName>
    </alternativeName>
</protein>
<dbReference type="InterPro" id="IPR036191">
    <property type="entry name" value="RRF_sf"/>
</dbReference>
<keyword evidence="9" id="KW-1185">Reference proteome</keyword>
<feature type="domain" description="Ribosome recycling factor" evidence="7">
    <location>
        <begin position="2"/>
        <end position="165"/>
    </location>
</feature>
<dbReference type="GO" id="GO:0043023">
    <property type="term" value="F:ribosomal large subunit binding"/>
    <property type="evidence" value="ECO:0007669"/>
    <property type="project" value="TreeGrafter"/>
</dbReference>
<dbReference type="CDD" id="cd00520">
    <property type="entry name" value="RRF"/>
    <property type="match status" value="1"/>
</dbReference>
<comment type="caution">
    <text evidence="8">The sequence shown here is derived from an EMBL/GenBank/DDBJ whole genome shotgun (WGS) entry which is preliminary data.</text>
</comment>
<evidence type="ECO:0000256" key="5">
    <source>
        <dbReference type="HAMAP-Rule" id="MF_00040"/>
    </source>
</evidence>
<gene>
    <name evidence="5" type="primary">frr</name>
    <name evidence="8" type="ORF">JCM21531_863</name>
</gene>
<dbReference type="PANTHER" id="PTHR20982">
    <property type="entry name" value="RIBOSOME RECYCLING FACTOR"/>
    <property type="match status" value="1"/>
</dbReference>
<organism evidence="8 9">
    <name type="scientific">Acetivibrio straminisolvens JCM 21531</name>
    <dbReference type="NCBI Taxonomy" id="1294263"/>
    <lineage>
        <taxon>Bacteria</taxon>
        <taxon>Bacillati</taxon>
        <taxon>Bacillota</taxon>
        <taxon>Clostridia</taxon>
        <taxon>Eubacteriales</taxon>
        <taxon>Oscillospiraceae</taxon>
        <taxon>Acetivibrio</taxon>
    </lineage>
</organism>
<evidence type="ECO:0000256" key="6">
    <source>
        <dbReference type="SAM" id="Coils"/>
    </source>
</evidence>
<evidence type="ECO:0000256" key="2">
    <source>
        <dbReference type="ARBA" id="ARBA00005912"/>
    </source>
</evidence>
<dbReference type="FunFam" id="1.10.132.20:FF:000001">
    <property type="entry name" value="Ribosome-recycling factor"/>
    <property type="match status" value="1"/>
</dbReference>
<dbReference type="Gene3D" id="1.10.132.20">
    <property type="entry name" value="Ribosome-recycling factor"/>
    <property type="match status" value="1"/>
</dbReference>
<name>W4V2R6_9FIRM</name>
<keyword evidence="6" id="KW-0175">Coiled coil</keyword>
<dbReference type="InterPro" id="IPR002661">
    <property type="entry name" value="Ribosome_recyc_fac"/>
</dbReference>
<feature type="coiled-coil region" evidence="6">
    <location>
        <begin position="121"/>
        <end position="155"/>
    </location>
</feature>
<comment type="function">
    <text evidence="5">Responsible for the release of ribosomes from messenger RNA at the termination of protein biosynthesis. May increase the efficiency of translation by recycling ribosomes from one round of translation to another.</text>
</comment>
<dbReference type="STRING" id="1294263.JCM21531_863"/>
<dbReference type="EMBL" id="BAVR01000007">
    <property type="protein sequence ID" value="GAE87491.1"/>
    <property type="molecule type" value="Genomic_DNA"/>
</dbReference>
<dbReference type="AlphaFoldDB" id="W4V2R6"/>
<dbReference type="Pfam" id="PF01765">
    <property type="entry name" value="RRF"/>
    <property type="match status" value="1"/>
</dbReference>
<dbReference type="SUPFAM" id="SSF55194">
    <property type="entry name" value="Ribosome recycling factor, RRF"/>
    <property type="match status" value="1"/>
</dbReference>
<reference evidence="8" key="1">
    <citation type="journal article" date="2014" name="Genome Announc.">
        <title>Draft Genome Sequence of Clostridium straminisolvens Strain JCM 21531T, Isolated from a Cellulose-Degrading Bacterial Community.</title>
        <authorList>
            <person name="Yuki M."/>
            <person name="Oshima K."/>
            <person name="Suda W."/>
            <person name="Sakamoto M."/>
            <person name="Kitamura K."/>
            <person name="Iida T."/>
            <person name="Hattori M."/>
            <person name="Ohkuma M."/>
        </authorList>
    </citation>
    <scope>NUCLEOTIDE SEQUENCE [LARGE SCALE GENOMIC DNA]</scope>
    <source>
        <strain evidence="8">JCM 21531</strain>
    </source>
</reference>
<evidence type="ECO:0000313" key="8">
    <source>
        <dbReference type="EMBL" id="GAE87491.1"/>
    </source>
</evidence>
<sequence>MLKDELNTVRAGRANAAILDRIMVEYYGVPTPINQLGTISIPEPRVIMIQPWDVQILKEIEKEIQKSDIGINPNNDGKVIRLVFPPLTEERRKELTKLARKYGEDSKVAIRSIRRDGLEKMKSMKKNGEITEDDLKNAEKEIQNLTDKYIAEIDKVVESKEKEILEV</sequence>
<keyword evidence="3 5" id="KW-0963">Cytoplasm</keyword>
<dbReference type="NCBIfam" id="TIGR00496">
    <property type="entry name" value="frr"/>
    <property type="match status" value="1"/>
</dbReference>
<dbReference type="Proteomes" id="UP000019109">
    <property type="component" value="Unassembled WGS sequence"/>
</dbReference>
<comment type="similarity">
    <text evidence="2 5">Belongs to the RRF family.</text>
</comment>
<dbReference type="PANTHER" id="PTHR20982:SF3">
    <property type="entry name" value="MITOCHONDRIAL RIBOSOME RECYCLING FACTOR PSEUDO 1"/>
    <property type="match status" value="1"/>
</dbReference>
<accession>W4V2R6</accession>
<proteinExistence type="inferred from homology"/>
<evidence type="ECO:0000256" key="3">
    <source>
        <dbReference type="ARBA" id="ARBA00022490"/>
    </source>
</evidence>
<evidence type="ECO:0000259" key="7">
    <source>
        <dbReference type="Pfam" id="PF01765"/>
    </source>
</evidence>
<comment type="subcellular location">
    <subcellularLocation>
        <location evidence="1 5">Cytoplasm</location>
    </subcellularLocation>
</comment>
<dbReference type="GO" id="GO:0006415">
    <property type="term" value="P:translational termination"/>
    <property type="evidence" value="ECO:0007669"/>
    <property type="project" value="UniProtKB-UniRule"/>
</dbReference>
<dbReference type="GO" id="GO:0005737">
    <property type="term" value="C:cytoplasm"/>
    <property type="evidence" value="ECO:0007669"/>
    <property type="project" value="UniProtKB-SubCell"/>
</dbReference>
<keyword evidence="4 5" id="KW-0648">Protein biosynthesis</keyword>